<proteinExistence type="inferred from homology"/>
<dbReference type="GO" id="GO:0006308">
    <property type="term" value="P:DNA catabolic process"/>
    <property type="evidence" value="ECO:0007669"/>
    <property type="project" value="UniProtKB-UniRule"/>
</dbReference>
<dbReference type="PANTHER" id="PTHR34137:SF1">
    <property type="entry name" value="EXODEOXYRIBONUCLEASE 7 SMALL SUBUNIT"/>
    <property type="match status" value="1"/>
</dbReference>
<dbReference type="InterPro" id="IPR003761">
    <property type="entry name" value="Exonuc_VII_S"/>
</dbReference>
<accession>A0A9X1T2G5</accession>
<dbReference type="EC" id="3.1.11.6" evidence="6"/>
<keyword evidence="5 6" id="KW-0269">Exonuclease</keyword>
<keyword evidence="3 6" id="KW-0540">Nuclease</keyword>
<dbReference type="Proteomes" id="UP001139089">
    <property type="component" value="Unassembled WGS sequence"/>
</dbReference>
<evidence type="ECO:0000313" key="8">
    <source>
        <dbReference type="EMBL" id="MCD7110920.1"/>
    </source>
</evidence>
<evidence type="ECO:0000256" key="2">
    <source>
        <dbReference type="ARBA" id="ARBA00022490"/>
    </source>
</evidence>
<comment type="caution">
    <text evidence="8">The sequence shown here is derived from an EMBL/GenBank/DDBJ whole genome shotgun (WGS) entry which is preliminary data.</text>
</comment>
<comment type="subcellular location">
    <subcellularLocation>
        <location evidence="6">Cytoplasm</location>
    </subcellularLocation>
</comment>
<evidence type="ECO:0000256" key="7">
    <source>
        <dbReference type="SAM" id="MobiDB-lite"/>
    </source>
</evidence>
<sequence>MANETRTQSPDAGQAEPSGPAAVASLSFERAVEELESIVSALERGDVALDRSIEFYERGEALKKHCEALLNAAENRIEKIRLDRAGKPQGVEPLDGN</sequence>
<dbReference type="NCBIfam" id="NF002139">
    <property type="entry name" value="PRK00977.1-3"/>
    <property type="match status" value="1"/>
</dbReference>
<evidence type="ECO:0000256" key="3">
    <source>
        <dbReference type="ARBA" id="ARBA00022722"/>
    </source>
</evidence>
<comment type="catalytic activity">
    <reaction evidence="6">
        <text>Exonucleolytic cleavage in either 5'- to 3'- or 3'- to 5'-direction to yield nucleoside 5'-phosphates.</text>
        <dbReference type="EC" id="3.1.11.6"/>
    </reaction>
</comment>
<dbReference type="GO" id="GO:0008855">
    <property type="term" value="F:exodeoxyribonuclease VII activity"/>
    <property type="evidence" value="ECO:0007669"/>
    <property type="project" value="UniProtKB-UniRule"/>
</dbReference>
<dbReference type="PANTHER" id="PTHR34137">
    <property type="entry name" value="EXODEOXYRIBONUCLEASE 7 SMALL SUBUNIT"/>
    <property type="match status" value="1"/>
</dbReference>
<keyword evidence="9" id="KW-1185">Reference proteome</keyword>
<evidence type="ECO:0000256" key="5">
    <source>
        <dbReference type="ARBA" id="ARBA00022839"/>
    </source>
</evidence>
<feature type="compositionally biased region" description="Polar residues" evidence="7">
    <location>
        <begin position="1"/>
        <end position="11"/>
    </location>
</feature>
<comment type="similarity">
    <text evidence="1 6">Belongs to the XseB family.</text>
</comment>
<dbReference type="Gene3D" id="1.10.287.1040">
    <property type="entry name" value="Exonuclease VII, small subunit"/>
    <property type="match status" value="1"/>
</dbReference>
<comment type="function">
    <text evidence="6">Bidirectionally degrades single-stranded DNA into large acid-insoluble oligonucleotides, which are then degraded further into small acid-soluble oligonucleotides.</text>
</comment>
<dbReference type="AlphaFoldDB" id="A0A9X1T2G5"/>
<protein>
    <recommendedName>
        <fullName evidence="6">Exodeoxyribonuclease 7 small subunit</fullName>
        <ecNumber evidence="6">3.1.11.6</ecNumber>
    </recommendedName>
    <alternativeName>
        <fullName evidence="6">Exodeoxyribonuclease VII small subunit</fullName>
        <shortName evidence="6">Exonuclease VII small subunit</shortName>
    </alternativeName>
</protein>
<evidence type="ECO:0000256" key="1">
    <source>
        <dbReference type="ARBA" id="ARBA00009998"/>
    </source>
</evidence>
<dbReference type="RefSeq" id="WP_231816051.1">
    <property type="nucleotide sequence ID" value="NZ_JAJOZR010000012.1"/>
</dbReference>
<comment type="subunit">
    <text evidence="6">Heterooligomer composed of large and small subunits.</text>
</comment>
<dbReference type="NCBIfam" id="TIGR01280">
    <property type="entry name" value="xseB"/>
    <property type="match status" value="1"/>
</dbReference>
<dbReference type="InterPro" id="IPR037004">
    <property type="entry name" value="Exonuc_VII_ssu_sf"/>
</dbReference>
<evidence type="ECO:0000313" key="9">
    <source>
        <dbReference type="Proteomes" id="UP001139089"/>
    </source>
</evidence>
<keyword evidence="2 6" id="KW-0963">Cytoplasm</keyword>
<evidence type="ECO:0000256" key="4">
    <source>
        <dbReference type="ARBA" id="ARBA00022801"/>
    </source>
</evidence>
<dbReference type="Pfam" id="PF02609">
    <property type="entry name" value="Exonuc_VII_S"/>
    <property type="match status" value="1"/>
</dbReference>
<feature type="region of interest" description="Disordered" evidence="7">
    <location>
        <begin position="1"/>
        <end position="22"/>
    </location>
</feature>
<gene>
    <name evidence="6" type="primary">xseB</name>
    <name evidence="8" type="ORF">LRX75_17950</name>
</gene>
<dbReference type="EMBL" id="JAJOZR010000012">
    <property type="protein sequence ID" value="MCD7110920.1"/>
    <property type="molecule type" value="Genomic_DNA"/>
</dbReference>
<dbReference type="HAMAP" id="MF_00337">
    <property type="entry name" value="Exonuc_7_S"/>
    <property type="match status" value="1"/>
</dbReference>
<dbReference type="SUPFAM" id="SSF116842">
    <property type="entry name" value="XseB-like"/>
    <property type="match status" value="1"/>
</dbReference>
<evidence type="ECO:0000256" key="6">
    <source>
        <dbReference type="HAMAP-Rule" id="MF_00337"/>
    </source>
</evidence>
<reference evidence="8" key="1">
    <citation type="submission" date="2021-12" db="EMBL/GenBank/DDBJ databases">
        <authorList>
            <person name="Li Y."/>
        </authorList>
    </citation>
    <scope>NUCLEOTIDE SEQUENCE</scope>
    <source>
        <strain evidence="8">DKSPLA3</strain>
    </source>
</reference>
<organism evidence="8 9">
    <name type="scientific">Rhizobium quercicola</name>
    <dbReference type="NCBI Taxonomy" id="2901226"/>
    <lineage>
        <taxon>Bacteria</taxon>
        <taxon>Pseudomonadati</taxon>
        <taxon>Pseudomonadota</taxon>
        <taxon>Alphaproteobacteria</taxon>
        <taxon>Hyphomicrobiales</taxon>
        <taxon>Rhizobiaceae</taxon>
        <taxon>Rhizobium/Agrobacterium group</taxon>
        <taxon>Rhizobium</taxon>
    </lineage>
</organism>
<keyword evidence="4 6" id="KW-0378">Hydrolase</keyword>
<name>A0A9X1T2G5_9HYPH</name>
<dbReference type="GO" id="GO:0005829">
    <property type="term" value="C:cytosol"/>
    <property type="evidence" value="ECO:0007669"/>
    <property type="project" value="TreeGrafter"/>
</dbReference>
<dbReference type="GO" id="GO:0009318">
    <property type="term" value="C:exodeoxyribonuclease VII complex"/>
    <property type="evidence" value="ECO:0007669"/>
    <property type="project" value="UniProtKB-UniRule"/>
</dbReference>